<dbReference type="GO" id="GO:0070284">
    <property type="term" value="F:phosphomethylpyrimidine synthase activity"/>
    <property type="evidence" value="ECO:0007669"/>
    <property type="project" value="UniProtKB-EC"/>
</dbReference>
<evidence type="ECO:0000313" key="11">
    <source>
        <dbReference type="Proteomes" id="UP000176992"/>
    </source>
</evidence>
<dbReference type="FunFam" id="3.20.20.540:FF:000001">
    <property type="entry name" value="Phosphomethylpyrimidine synthase"/>
    <property type="match status" value="1"/>
</dbReference>
<keyword evidence="7" id="KW-0411">Iron-sulfur</keyword>
<dbReference type="InterPro" id="IPR002817">
    <property type="entry name" value="ThiC/BzaA/B"/>
</dbReference>
<keyword evidence="8" id="KW-0456">Lyase</keyword>
<sequence>MREVVKIDNSELLSGMIRRAAENEPLDEEKMAAGLKAGTLVVLGNTRRSGVVRPTAVGAGTRTKVNANFGTSRDASCLEEEREKLKVAVEVGADAVMDLSTGEDIDRMLKMVLEESPVPVGTVPIYELAAGAVSRGCSFDGIGEEEFIEVVKRHCELGVDFITVHCGLTLEGLRHVEQEGRVTGIVSRGGSFLQRWMRTNRRENPLYTYYDEILKIAGKFNVTLSLGDGLRPGATADATDRGQTSELLVLGELVDRARRAGVQAMVEGPGHVPLNQIELNVRLQKELCKGAPFYVLGPLVTDVAPGYDHITAAIGGALAGAYGADFLCYVTPAEHLRLPSLEDVRTGVITVRIAAHAADIAKGLPGAAQWDLEMSRARKKLDWERMYELAIDPALARKVRGSSQPKDAKLCTMCAELCALKD</sequence>
<evidence type="ECO:0000256" key="1">
    <source>
        <dbReference type="ARBA" id="ARBA00001966"/>
    </source>
</evidence>
<evidence type="ECO:0000256" key="8">
    <source>
        <dbReference type="ARBA" id="ARBA00023239"/>
    </source>
</evidence>
<evidence type="ECO:0000256" key="9">
    <source>
        <dbReference type="NCBIfam" id="TIGR00190"/>
    </source>
</evidence>
<dbReference type="EC" id="4.1.99.17" evidence="9"/>
<dbReference type="GO" id="GO:0051539">
    <property type="term" value="F:4 iron, 4 sulfur cluster binding"/>
    <property type="evidence" value="ECO:0007669"/>
    <property type="project" value="UniProtKB-KW"/>
</dbReference>
<evidence type="ECO:0000256" key="7">
    <source>
        <dbReference type="ARBA" id="ARBA00023014"/>
    </source>
</evidence>
<organism evidence="10 11">
    <name type="scientific">Candidatus Glassbacteria bacterium GWA2_58_10</name>
    <dbReference type="NCBI Taxonomy" id="1817865"/>
    <lineage>
        <taxon>Bacteria</taxon>
        <taxon>Candidatus Glassiibacteriota</taxon>
    </lineage>
</organism>
<name>A0A1F5YHZ3_9BACT</name>
<keyword evidence="5" id="KW-0862">Zinc</keyword>
<evidence type="ECO:0000313" key="10">
    <source>
        <dbReference type="EMBL" id="OGF99817.1"/>
    </source>
</evidence>
<dbReference type="InterPro" id="IPR038521">
    <property type="entry name" value="ThiC/Bza_core_dom"/>
</dbReference>
<evidence type="ECO:0000256" key="3">
    <source>
        <dbReference type="ARBA" id="ARBA00022691"/>
    </source>
</evidence>
<dbReference type="SFLD" id="SFLDS00113">
    <property type="entry name" value="Radical_SAM_Phosphomethylpyrim"/>
    <property type="match status" value="1"/>
</dbReference>
<evidence type="ECO:0000256" key="4">
    <source>
        <dbReference type="ARBA" id="ARBA00022723"/>
    </source>
</evidence>
<keyword evidence="4" id="KW-0479">Metal-binding</keyword>
<keyword evidence="6" id="KW-0408">Iron</keyword>
<keyword evidence="3" id="KW-0949">S-adenosyl-L-methionine</keyword>
<dbReference type="PANTHER" id="PTHR30557">
    <property type="entry name" value="THIAMINE BIOSYNTHESIS PROTEIN THIC"/>
    <property type="match status" value="1"/>
</dbReference>
<comment type="caution">
    <text evidence="10">The sequence shown here is derived from an EMBL/GenBank/DDBJ whole genome shotgun (WGS) entry which is preliminary data.</text>
</comment>
<dbReference type="Gene3D" id="6.10.250.620">
    <property type="match status" value="1"/>
</dbReference>
<dbReference type="Gene3D" id="3.20.20.540">
    <property type="entry name" value="Radical SAM ThiC family, central domain"/>
    <property type="match status" value="1"/>
</dbReference>
<dbReference type="SFLD" id="SFLDG01114">
    <property type="entry name" value="phosphomethylpyrimidine_syntha"/>
    <property type="match status" value="1"/>
</dbReference>
<evidence type="ECO:0000256" key="6">
    <source>
        <dbReference type="ARBA" id="ARBA00023004"/>
    </source>
</evidence>
<gene>
    <name evidence="10" type="ORF">A2Z86_11985</name>
</gene>
<dbReference type="Proteomes" id="UP000176992">
    <property type="component" value="Unassembled WGS sequence"/>
</dbReference>
<dbReference type="GO" id="GO:0009228">
    <property type="term" value="P:thiamine biosynthetic process"/>
    <property type="evidence" value="ECO:0007669"/>
    <property type="project" value="UniProtKB-UniRule"/>
</dbReference>
<dbReference type="EMBL" id="MFIV01000009">
    <property type="protein sequence ID" value="OGF99817.1"/>
    <property type="molecule type" value="Genomic_DNA"/>
</dbReference>
<dbReference type="SFLD" id="SFLDF00407">
    <property type="entry name" value="phosphomethylpyrimidine_syntha"/>
    <property type="match status" value="1"/>
</dbReference>
<accession>A0A1F5YHZ3</accession>
<protein>
    <recommendedName>
        <fullName evidence="9">Phosphomethylpyrimidine synthase</fullName>
        <ecNumber evidence="9">4.1.99.17</ecNumber>
    </recommendedName>
</protein>
<keyword evidence="2" id="KW-0004">4Fe-4S</keyword>
<dbReference type="NCBIfam" id="NF009895">
    <property type="entry name" value="PRK13352.1"/>
    <property type="match status" value="1"/>
</dbReference>
<reference evidence="10 11" key="1">
    <citation type="journal article" date="2016" name="Nat. Commun.">
        <title>Thousands of microbial genomes shed light on interconnected biogeochemical processes in an aquifer system.</title>
        <authorList>
            <person name="Anantharaman K."/>
            <person name="Brown C.T."/>
            <person name="Hug L.A."/>
            <person name="Sharon I."/>
            <person name="Castelle C.J."/>
            <person name="Probst A.J."/>
            <person name="Thomas B.C."/>
            <person name="Singh A."/>
            <person name="Wilkins M.J."/>
            <person name="Karaoz U."/>
            <person name="Brodie E.L."/>
            <person name="Williams K.H."/>
            <person name="Hubbard S.S."/>
            <person name="Banfield J.F."/>
        </authorList>
    </citation>
    <scope>NUCLEOTIDE SEQUENCE [LARGE SCALE GENOMIC DNA]</scope>
</reference>
<evidence type="ECO:0000256" key="2">
    <source>
        <dbReference type="ARBA" id="ARBA00022485"/>
    </source>
</evidence>
<dbReference type="SUPFAM" id="SSF51395">
    <property type="entry name" value="FMN-linked oxidoreductases"/>
    <property type="match status" value="1"/>
</dbReference>
<proteinExistence type="predicted"/>
<dbReference type="NCBIfam" id="TIGR00190">
    <property type="entry name" value="thiC"/>
    <property type="match status" value="1"/>
</dbReference>
<dbReference type="AlphaFoldDB" id="A0A1F5YHZ3"/>
<dbReference type="GO" id="GO:0046872">
    <property type="term" value="F:metal ion binding"/>
    <property type="evidence" value="ECO:0007669"/>
    <property type="project" value="UniProtKB-KW"/>
</dbReference>
<dbReference type="PANTHER" id="PTHR30557:SF1">
    <property type="entry name" value="PHOSPHOMETHYLPYRIMIDINE SYNTHASE, CHLOROPLASTIC"/>
    <property type="match status" value="1"/>
</dbReference>
<evidence type="ECO:0000256" key="5">
    <source>
        <dbReference type="ARBA" id="ARBA00022833"/>
    </source>
</evidence>
<dbReference type="Pfam" id="PF01964">
    <property type="entry name" value="ThiC_Rad_SAM"/>
    <property type="match status" value="1"/>
</dbReference>
<comment type="cofactor">
    <cofactor evidence="1">
        <name>[4Fe-4S] cluster</name>
        <dbReference type="ChEBI" id="CHEBI:49883"/>
    </cofactor>
</comment>